<evidence type="ECO:0000256" key="1">
    <source>
        <dbReference type="SAM" id="Phobius"/>
    </source>
</evidence>
<keyword evidence="1" id="KW-0812">Transmembrane</keyword>
<dbReference type="Pfam" id="PF02517">
    <property type="entry name" value="Rce1-like"/>
    <property type="match status" value="1"/>
</dbReference>
<feature type="transmembrane region" description="Helical" evidence="1">
    <location>
        <begin position="80"/>
        <end position="99"/>
    </location>
</feature>
<keyword evidence="1" id="KW-1133">Transmembrane helix</keyword>
<keyword evidence="6" id="KW-1185">Reference proteome</keyword>
<feature type="transmembrane region" description="Helical" evidence="1">
    <location>
        <begin position="199"/>
        <end position="217"/>
    </location>
</feature>
<feature type="transmembrane region" description="Helical" evidence="1">
    <location>
        <begin position="12"/>
        <end position="34"/>
    </location>
</feature>
<dbReference type="InterPro" id="IPR003675">
    <property type="entry name" value="Rce1/LyrA-like_dom"/>
</dbReference>
<protein>
    <recommendedName>
        <fullName evidence="2">CAAX prenyl protease 2/Lysostaphin resistance protein A-like domain-containing protein</fullName>
    </recommendedName>
</protein>
<dbReference type="GO" id="GO:0004175">
    <property type="term" value="F:endopeptidase activity"/>
    <property type="evidence" value="ECO:0007669"/>
    <property type="project" value="UniProtKB-ARBA"/>
</dbReference>
<accession>A0A0K9YUE8</accession>
<proteinExistence type="predicted"/>
<dbReference type="EMBL" id="BJON01000036">
    <property type="protein sequence ID" value="GED72893.1"/>
    <property type="molecule type" value="Genomic_DNA"/>
</dbReference>
<name>A0A0K9YUE8_9BACL</name>
<evidence type="ECO:0000313" key="5">
    <source>
        <dbReference type="Proteomes" id="UP000036834"/>
    </source>
</evidence>
<dbReference type="STRING" id="54915.ADS79_10475"/>
<reference evidence="4" key="2">
    <citation type="submission" date="2015-07" db="EMBL/GenBank/DDBJ databases">
        <title>MeaNS - Measles Nucleotide Surveillance Program.</title>
        <authorList>
            <person name="Tran T."/>
            <person name="Druce J."/>
        </authorList>
    </citation>
    <scope>NUCLEOTIDE SEQUENCE</scope>
    <source>
        <strain evidence="4">DSM 9887</strain>
    </source>
</reference>
<dbReference type="Proteomes" id="UP000319578">
    <property type="component" value="Unassembled WGS sequence"/>
</dbReference>
<dbReference type="PATRIC" id="fig|54915.3.peg.1038"/>
<dbReference type="EMBL" id="LGIQ01000007">
    <property type="protein sequence ID" value="KNB72311.1"/>
    <property type="molecule type" value="Genomic_DNA"/>
</dbReference>
<dbReference type="GO" id="GO:0080120">
    <property type="term" value="P:CAAX-box protein maturation"/>
    <property type="evidence" value="ECO:0007669"/>
    <property type="project" value="UniProtKB-ARBA"/>
</dbReference>
<dbReference type="AlphaFoldDB" id="A0A0K9YUE8"/>
<evidence type="ECO:0000313" key="4">
    <source>
        <dbReference type="EMBL" id="KNB72311.1"/>
    </source>
</evidence>
<dbReference type="RefSeq" id="WP_049738360.1">
    <property type="nucleotide sequence ID" value="NZ_BJON01000036.1"/>
</dbReference>
<feature type="domain" description="CAAX prenyl protease 2/Lysostaphin resistance protein A-like" evidence="2">
    <location>
        <begin position="108"/>
        <end position="207"/>
    </location>
</feature>
<reference evidence="5" key="1">
    <citation type="submission" date="2015-07" db="EMBL/GenBank/DDBJ databases">
        <title>Genome sequencing project for genomic taxonomy and phylogenomics of Bacillus-like bacteria.</title>
        <authorList>
            <person name="Liu B."/>
            <person name="Wang J."/>
            <person name="Zhu Y."/>
            <person name="Liu G."/>
            <person name="Chen Q."/>
            <person name="Chen Z."/>
            <person name="Lan J."/>
            <person name="Che J."/>
            <person name="Ge C."/>
            <person name="Shi H."/>
            <person name="Pan Z."/>
            <person name="Liu X."/>
        </authorList>
    </citation>
    <scope>NUCLEOTIDE SEQUENCE [LARGE SCALE GENOMIC DNA]</scope>
    <source>
        <strain evidence="5">DSM 9887</strain>
    </source>
</reference>
<keyword evidence="1" id="KW-0472">Membrane</keyword>
<feature type="transmembrane region" description="Helical" evidence="1">
    <location>
        <begin position="169"/>
        <end position="187"/>
    </location>
</feature>
<evidence type="ECO:0000313" key="6">
    <source>
        <dbReference type="Proteomes" id="UP000319578"/>
    </source>
</evidence>
<reference evidence="3 6" key="3">
    <citation type="submission" date="2019-06" db="EMBL/GenBank/DDBJ databases">
        <title>Whole genome shotgun sequence of Brevibacillus reuszeri NBRC 15719.</title>
        <authorList>
            <person name="Hosoyama A."/>
            <person name="Uohara A."/>
            <person name="Ohji S."/>
            <person name="Ichikawa N."/>
        </authorList>
    </citation>
    <scope>NUCLEOTIDE SEQUENCE [LARGE SCALE GENOMIC DNA]</scope>
    <source>
        <strain evidence="3 6">NBRC 15719</strain>
    </source>
</reference>
<dbReference type="Proteomes" id="UP000036834">
    <property type="component" value="Unassembled WGS sequence"/>
</dbReference>
<comment type="caution">
    <text evidence="4">The sequence shown here is derived from an EMBL/GenBank/DDBJ whole genome shotgun (WGS) entry which is preliminary data.</text>
</comment>
<feature type="transmembrane region" description="Helical" evidence="1">
    <location>
        <begin position="40"/>
        <end position="59"/>
    </location>
</feature>
<evidence type="ECO:0000313" key="3">
    <source>
        <dbReference type="EMBL" id="GED72893.1"/>
    </source>
</evidence>
<sequence length="219" mass="25158">MHTWSKEQKILLILAPTLVVLQIVFFQLFVHFFGDTWGYLLGYVVYWLVWCIPVPLLFLKQKQSRLWTFPTSASKSWVHILSISLISLPVIATFFAVFAPYISLAGWKIALLALLFALINAPLEERLWRGVFPVYFPHSRLFGFLYPTLFFGLWHLAPALAKDSGMDGGILSFVGGALFMGLLWAWYSYRFKTILPTTVAHILTNTFAFTGFLYVNWFS</sequence>
<feature type="transmembrane region" description="Helical" evidence="1">
    <location>
        <begin position="135"/>
        <end position="157"/>
    </location>
</feature>
<gene>
    <name evidence="4" type="ORF">ADS79_10475</name>
    <name evidence="3" type="ORF">BRE01_65950</name>
</gene>
<organism evidence="4 5">
    <name type="scientific">Brevibacillus reuszeri</name>
    <dbReference type="NCBI Taxonomy" id="54915"/>
    <lineage>
        <taxon>Bacteria</taxon>
        <taxon>Bacillati</taxon>
        <taxon>Bacillota</taxon>
        <taxon>Bacilli</taxon>
        <taxon>Bacillales</taxon>
        <taxon>Paenibacillaceae</taxon>
        <taxon>Brevibacillus</taxon>
    </lineage>
</organism>
<feature type="transmembrane region" description="Helical" evidence="1">
    <location>
        <begin position="105"/>
        <end position="123"/>
    </location>
</feature>
<evidence type="ECO:0000259" key="2">
    <source>
        <dbReference type="Pfam" id="PF02517"/>
    </source>
</evidence>